<keyword evidence="3" id="KW-0597">Phosphoprotein</keyword>
<dbReference type="InterPro" id="IPR004358">
    <property type="entry name" value="Sig_transdc_His_kin-like_C"/>
</dbReference>
<dbReference type="Pfam" id="PF13426">
    <property type="entry name" value="PAS_9"/>
    <property type="match status" value="1"/>
</dbReference>
<keyword evidence="5" id="KW-0418">Kinase</keyword>
<comment type="catalytic activity">
    <reaction evidence="1">
        <text>ATP + protein L-histidine = ADP + protein N-phospho-L-histidine.</text>
        <dbReference type="EC" id="2.7.13.3"/>
    </reaction>
</comment>
<evidence type="ECO:0000313" key="7">
    <source>
        <dbReference type="EMBL" id="KAB7731413.1"/>
    </source>
</evidence>
<dbReference type="InterPro" id="IPR036890">
    <property type="entry name" value="HATPase_C_sf"/>
</dbReference>
<evidence type="ECO:0000256" key="5">
    <source>
        <dbReference type="ARBA" id="ARBA00022777"/>
    </source>
</evidence>
<dbReference type="InterPro" id="IPR036097">
    <property type="entry name" value="HisK_dim/P_sf"/>
</dbReference>
<dbReference type="SMART" id="SM00388">
    <property type="entry name" value="HisKA"/>
    <property type="match status" value="1"/>
</dbReference>
<evidence type="ECO:0000256" key="2">
    <source>
        <dbReference type="ARBA" id="ARBA00012438"/>
    </source>
</evidence>
<dbReference type="AlphaFoldDB" id="A0A7J5U0X4"/>
<dbReference type="CDD" id="cd00082">
    <property type="entry name" value="HisKA"/>
    <property type="match status" value="1"/>
</dbReference>
<dbReference type="InterPro" id="IPR005467">
    <property type="entry name" value="His_kinase_dom"/>
</dbReference>
<dbReference type="PANTHER" id="PTHR43304">
    <property type="entry name" value="PHYTOCHROME-LIKE PROTEIN CPH1"/>
    <property type="match status" value="1"/>
</dbReference>
<reference evidence="7 8" key="1">
    <citation type="submission" date="2019-10" db="EMBL/GenBank/DDBJ databases">
        <title>Rudanella paleaurantiibacter sp. nov., isolated from sludge.</title>
        <authorList>
            <person name="Xu S.Q."/>
        </authorList>
    </citation>
    <scope>NUCLEOTIDE SEQUENCE [LARGE SCALE GENOMIC DNA]</scope>
    <source>
        <strain evidence="7 8">HX-22-17</strain>
    </source>
</reference>
<dbReference type="PROSITE" id="PS50109">
    <property type="entry name" value="HIS_KIN"/>
    <property type="match status" value="1"/>
</dbReference>
<protein>
    <recommendedName>
        <fullName evidence="2">histidine kinase</fullName>
        <ecNumber evidence="2">2.7.13.3</ecNumber>
    </recommendedName>
</protein>
<organism evidence="7 8">
    <name type="scientific">Rudanella paleaurantiibacter</name>
    <dbReference type="NCBI Taxonomy" id="2614655"/>
    <lineage>
        <taxon>Bacteria</taxon>
        <taxon>Pseudomonadati</taxon>
        <taxon>Bacteroidota</taxon>
        <taxon>Cytophagia</taxon>
        <taxon>Cytophagales</taxon>
        <taxon>Cytophagaceae</taxon>
        <taxon>Rudanella</taxon>
    </lineage>
</organism>
<feature type="domain" description="Histidine kinase" evidence="6">
    <location>
        <begin position="408"/>
        <end position="644"/>
    </location>
</feature>
<dbReference type="Pfam" id="PF02518">
    <property type="entry name" value="HATPase_c"/>
    <property type="match status" value="1"/>
</dbReference>
<evidence type="ECO:0000256" key="1">
    <source>
        <dbReference type="ARBA" id="ARBA00000085"/>
    </source>
</evidence>
<proteinExistence type="predicted"/>
<evidence type="ECO:0000256" key="3">
    <source>
        <dbReference type="ARBA" id="ARBA00022553"/>
    </source>
</evidence>
<dbReference type="GO" id="GO:0000155">
    <property type="term" value="F:phosphorelay sensor kinase activity"/>
    <property type="evidence" value="ECO:0007669"/>
    <property type="project" value="InterPro"/>
</dbReference>
<dbReference type="EC" id="2.7.13.3" evidence="2"/>
<dbReference type="InterPro" id="IPR052162">
    <property type="entry name" value="Sensor_kinase/Photoreceptor"/>
</dbReference>
<dbReference type="InterPro" id="IPR035965">
    <property type="entry name" value="PAS-like_dom_sf"/>
</dbReference>
<dbReference type="Gene3D" id="3.30.450.20">
    <property type="entry name" value="PAS domain"/>
    <property type="match status" value="2"/>
</dbReference>
<dbReference type="SUPFAM" id="SSF47384">
    <property type="entry name" value="Homodimeric domain of signal transducing histidine kinase"/>
    <property type="match status" value="1"/>
</dbReference>
<comment type="caution">
    <text evidence="7">The sequence shown here is derived from an EMBL/GenBank/DDBJ whole genome shotgun (WGS) entry which is preliminary data.</text>
</comment>
<dbReference type="InterPro" id="IPR000014">
    <property type="entry name" value="PAS"/>
</dbReference>
<accession>A0A7J5U0X4</accession>
<dbReference type="Gene3D" id="3.30.565.10">
    <property type="entry name" value="Histidine kinase-like ATPase, C-terminal domain"/>
    <property type="match status" value="1"/>
</dbReference>
<dbReference type="PRINTS" id="PR00344">
    <property type="entry name" value="BCTRLSENSOR"/>
</dbReference>
<dbReference type="InterPro" id="IPR003661">
    <property type="entry name" value="HisK_dim/P_dom"/>
</dbReference>
<sequence length="646" mass="72456">MFTPLQSVTRTPTQPANQMILYGLMVCVPLRSAVTGDITDGVLVDLNERALSDFGQPRQQLIGQPITVLLGLEPSGRLLHQLAQVAESGASSRFEAQFRFPGSETPEDYDVQLTPFEGRVLINYYPLARDQPDQTQPQPDHLSALVQNALTGLTCLEPVHDASGVIIDFRYLLVNQHAIQLARKSAEQLLGHRMLELYPTIQGSLLFRKWLEAYQTGQPTQFLNSFTLPNGQTRWYESRTVRYSDVLIESFNDVTEQKQRELQQHDQAALLERVLNTTQSAILVLRPELSETGDLLDLQVTLANQTARHWFNLSALDRMTQTFMPIGMAVSGNAFFDVCQRVLQSGMPERTIFSFGNRQYDMAIAPLNYSLTISAFDVTDLQTQREQLEISNFDLRRSGENLRQFAQVASGDLITPLRKILSFTELMQQQYSDKLPPDGIDVLRRVQTAARRMDMFLHDLLAYSRLSAQTQHMESFELSALINELATEDLWPLIHQSGARLTIGQLPVLTANRAQIRQLLLNLLTNALTFRRAGITPEIEIRARLIPYTELPNVAIQTTGQAEPTGTALYHEISVSDNGTGFEGTSDEQVFQAFLRLKSRSRHDGSGIGLAICRRIVENHRGYISAVGEPGVGATFRIFLPAIETS</sequence>
<keyword evidence="4" id="KW-0808">Transferase</keyword>
<dbReference type="Gene3D" id="1.10.287.130">
    <property type="match status" value="1"/>
</dbReference>
<dbReference type="Pfam" id="PF08448">
    <property type="entry name" value="PAS_4"/>
    <property type="match status" value="1"/>
</dbReference>
<evidence type="ECO:0000259" key="6">
    <source>
        <dbReference type="PROSITE" id="PS50109"/>
    </source>
</evidence>
<name>A0A7J5U0X4_9BACT</name>
<dbReference type="SMART" id="SM00387">
    <property type="entry name" value="HATPase_c"/>
    <property type="match status" value="1"/>
</dbReference>
<gene>
    <name evidence="7" type="ORF">F5984_11520</name>
</gene>
<dbReference type="InterPro" id="IPR013656">
    <property type="entry name" value="PAS_4"/>
</dbReference>
<evidence type="ECO:0000256" key="4">
    <source>
        <dbReference type="ARBA" id="ARBA00022679"/>
    </source>
</evidence>
<dbReference type="CDD" id="cd00130">
    <property type="entry name" value="PAS"/>
    <property type="match status" value="2"/>
</dbReference>
<dbReference type="Pfam" id="PF00512">
    <property type="entry name" value="HisKA"/>
    <property type="match status" value="1"/>
</dbReference>
<dbReference type="Proteomes" id="UP000488299">
    <property type="component" value="Unassembled WGS sequence"/>
</dbReference>
<dbReference type="SUPFAM" id="SSF55874">
    <property type="entry name" value="ATPase domain of HSP90 chaperone/DNA topoisomerase II/histidine kinase"/>
    <property type="match status" value="1"/>
</dbReference>
<keyword evidence="8" id="KW-1185">Reference proteome</keyword>
<dbReference type="SUPFAM" id="SSF55785">
    <property type="entry name" value="PYP-like sensor domain (PAS domain)"/>
    <property type="match status" value="2"/>
</dbReference>
<dbReference type="RefSeq" id="WP_152124383.1">
    <property type="nucleotide sequence ID" value="NZ_WELI01000003.1"/>
</dbReference>
<dbReference type="PANTHER" id="PTHR43304:SF1">
    <property type="entry name" value="PAC DOMAIN-CONTAINING PROTEIN"/>
    <property type="match status" value="1"/>
</dbReference>
<dbReference type="EMBL" id="WELI01000003">
    <property type="protein sequence ID" value="KAB7731413.1"/>
    <property type="molecule type" value="Genomic_DNA"/>
</dbReference>
<evidence type="ECO:0000313" key="8">
    <source>
        <dbReference type="Proteomes" id="UP000488299"/>
    </source>
</evidence>
<dbReference type="InterPro" id="IPR003594">
    <property type="entry name" value="HATPase_dom"/>
</dbReference>